<name>A0A0K1E9U7_CHOCO</name>
<dbReference type="InterPro" id="IPR000172">
    <property type="entry name" value="GMC_OxRdtase_N"/>
</dbReference>
<evidence type="ECO:0000259" key="6">
    <source>
        <dbReference type="Pfam" id="PF05199"/>
    </source>
</evidence>
<reference evidence="7 8" key="1">
    <citation type="submission" date="2015-07" db="EMBL/GenBank/DDBJ databases">
        <title>Genome analysis of myxobacterium Chondromyces crocatus Cm c5 reveals a high potential for natural compound synthesis and the genetic basis for the loss of fruiting body formation.</title>
        <authorList>
            <person name="Zaburannyi N."/>
            <person name="Bunk B."/>
            <person name="Maier J."/>
            <person name="Overmann J."/>
            <person name="Mueller R."/>
        </authorList>
    </citation>
    <scope>NUCLEOTIDE SEQUENCE [LARGE SCALE GENOMIC DNA]</scope>
    <source>
        <strain evidence="7 8">Cm c5</strain>
    </source>
</reference>
<dbReference type="AlphaFoldDB" id="A0A0K1E9U7"/>
<feature type="domain" description="Glucose-methanol-choline oxidoreductase N-terminal" evidence="5">
    <location>
        <begin position="65"/>
        <end position="281"/>
    </location>
</feature>
<evidence type="ECO:0000256" key="2">
    <source>
        <dbReference type="ARBA" id="ARBA00022630"/>
    </source>
</evidence>
<keyword evidence="3" id="KW-0274">FAD</keyword>
<keyword evidence="4" id="KW-0560">Oxidoreductase</keyword>
<dbReference type="SUPFAM" id="SSF51905">
    <property type="entry name" value="FAD/NAD(P)-binding domain"/>
    <property type="match status" value="1"/>
</dbReference>
<accession>A0A0K1E9U7</accession>
<dbReference type="PATRIC" id="fig|52.7.peg.1713"/>
<dbReference type="Pfam" id="PF05199">
    <property type="entry name" value="GMC_oxred_C"/>
    <property type="match status" value="1"/>
</dbReference>
<dbReference type="Proteomes" id="UP000067626">
    <property type="component" value="Chromosome"/>
</dbReference>
<feature type="domain" description="Glucose-methanol-choline oxidoreductase C-terminal" evidence="6">
    <location>
        <begin position="368"/>
        <end position="495"/>
    </location>
</feature>
<evidence type="ECO:0000313" key="8">
    <source>
        <dbReference type="Proteomes" id="UP000067626"/>
    </source>
</evidence>
<dbReference type="RefSeq" id="WP_169796477.1">
    <property type="nucleotide sequence ID" value="NZ_CP012159.1"/>
</dbReference>
<keyword evidence="8" id="KW-1185">Reference proteome</keyword>
<sequence>MIYDAGTLALPLQVKADLCVIGAGAGGAMVAMVAAEAGLSVVVLEAGEFLTPADMVQREEVMFPRLYWDSGGRTTADRAVHIHQGKGVGGSTLHNLNLCKRIPASIRARWAVERRLEHLPVSAWDALYEEVEALLEVKAVPRAQWNRHNQLLEAGCKALGWRGGGVSHNRTGCVGSGFCEVGCAYDAKNNAAKVLVPRAVKAGAEVVARCQAVRVRHEGGRVVGVSAVGLAPETNRPRGEVMVEAPRVCVAGSATSTPALLLRSGVRDPGGETGMGLRIHPALVAAGEFDEPVRAWEGIPQTYECTELLDLEREDGPRAWIIPAFAHPVGTATLLPGHGGSHRSLMRRYAHLAAFTAMIHDHTAGQVRPDGDLGLQIEYWPDAGDRREMLRGVHGCAKLLFAAGARRVIIPSRPVRIYERGDALDELLAFDLTRGSMDVTAVHPMASVPMGDDPAVAAVSSEGKHHHVEGLWVADGSLFPTSIGVPPQMSIYALGLHVGRALARS</sequence>
<dbReference type="GO" id="GO:0016614">
    <property type="term" value="F:oxidoreductase activity, acting on CH-OH group of donors"/>
    <property type="evidence" value="ECO:0007669"/>
    <property type="project" value="InterPro"/>
</dbReference>
<dbReference type="EMBL" id="CP012159">
    <property type="protein sequence ID" value="AKT37462.1"/>
    <property type="molecule type" value="Genomic_DNA"/>
</dbReference>
<dbReference type="InterPro" id="IPR036188">
    <property type="entry name" value="FAD/NAD-bd_sf"/>
</dbReference>
<evidence type="ECO:0008006" key="9">
    <source>
        <dbReference type="Google" id="ProtNLM"/>
    </source>
</evidence>
<dbReference type="GO" id="GO:0050660">
    <property type="term" value="F:flavin adenine dinucleotide binding"/>
    <property type="evidence" value="ECO:0007669"/>
    <property type="project" value="InterPro"/>
</dbReference>
<keyword evidence="2" id="KW-0285">Flavoprotein</keyword>
<protein>
    <recommendedName>
        <fullName evidence="9">GMC family oxidoreductase</fullName>
    </recommendedName>
</protein>
<dbReference type="PANTHER" id="PTHR46056:SF12">
    <property type="entry name" value="LONG-CHAIN-ALCOHOL OXIDASE"/>
    <property type="match status" value="1"/>
</dbReference>
<evidence type="ECO:0000256" key="4">
    <source>
        <dbReference type="ARBA" id="ARBA00023002"/>
    </source>
</evidence>
<evidence type="ECO:0000256" key="1">
    <source>
        <dbReference type="ARBA" id="ARBA00010790"/>
    </source>
</evidence>
<comment type="similarity">
    <text evidence="1">Belongs to the GMC oxidoreductase family.</text>
</comment>
<gene>
    <name evidence="7" type="ORF">CMC5_016030</name>
</gene>
<dbReference type="Pfam" id="PF00732">
    <property type="entry name" value="GMC_oxred_N"/>
    <property type="match status" value="1"/>
</dbReference>
<dbReference type="Gene3D" id="3.50.50.60">
    <property type="entry name" value="FAD/NAD(P)-binding domain"/>
    <property type="match status" value="2"/>
</dbReference>
<dbReference type="KEGG" id="ccro:CMC5_016030"/>
<dbReference type="PANTHER" id="PTHR46056">
    <property type="entry name" value="LONG-CHAIN-ALCOHOL OXIDASE"/>
    <property type="match status" value="1"/>
</dbReference>
<dbReference type="InterPro" id="IPR007867">
    <property type="entry name" value="GMC_OxRtase_C"/>
</dbReference>
<dbReference type="STRING" id="52.CMC5_016030"/>
<organism evidence="7 8">
    <name type="scientific">Chondromyces crocatus</name>
    <dbReference type="NCBI Taxonomy" id="52"/>
    <lineage>
        <taxon>Bacteria</taxon>
        <taxon>Pseudomonadati</taxon>
        <taxon>Myxococcota</taxon>
        <taxon>Polyangia</taxon>
        <taxon>Polyangiales</taxon>
        <taxon>Polyangiaceae</taxon>
        <taxon>Chondromyces</taxon>
    </lineage>
</organism>
<evidence type="ECO:0000259" key="5">
    <source>
        <dbReference type="Pfam" id="PF00732"/>
    </source>
</evidence>
<evidence type="ECO:0000313" key="7">
    <source>
        <dbReference type="EMBL" id="AKT37462.1"/>
    </source>
</evidence>
<proteinExistence type="inferred from homology"/>
<evidence type="ECO:0000256" key="3">
    <source>
        <dbReference type="ARBA" id="ARBA00022827"/>
    </source>
</evidence>